<accession>A0A1N6VJC7</accession>
<dbReference type="EMBL" id="JACHCA010000003">
    <property type="protein sequence ID" value="MBB6127249.1"/>
    <property type="molecule type" value="Genomic_DNA"/>
</dbReference>
<dbReference type="SUPFAM" id="SSF54909">
    <property type="entry name" value="Dimeric alpha+beta barrel"/>
    <property type="match status" value="1"/>
</dbReference>
<evidence type="ECO:0000313" key="6">
    <source>
        <dbReference type="Proteomes" id="UP000548326"/>
    </source>
</evidence>
<evidence type="ECO:0000259" key="2">
    <source>
        <dbReference type="Pfam" id="PF03795"/>
    </source>
</evidence>
<keyword evidence="5" id="KW-1185">Reference proteome</keyword>
<dbReference type="EMBL" id="JACHCB010000003">
    <property type="protein sequence ID" value="MBB6109158.1"/>
    <property type="molecule type" value="Genomic_DNA"/>
</dbReference>
<gene>
    <name evidence="4" type="ORF">HDF22_001355</name>
    <name evidence="3" type="ORF">HDF23_001901</name>
</gene>
<evidence type="ECO:0000313" key="3">
    <source>
        <dbReference type="EMBL" id="MBB6109158.1"/>
    </source>
</evidence>
<dbReference type="Proteomes" id="UP000548326">
    <property type="component" value="Unassembled WGS sequence"/>
</dbReference>
<sequence length="113" mass="12416">MKNYIVLFREPDGRVDEHPAEAVKAHQENWAAWFKQWGAAGKLAGGSGLTLEGRIIKENGSVITDIHRIGTEIVGGYLLLKADDLDEATQIAASCPIYEFGGYAEVRELQNQS</sequence>
<dbReference type="RefSeq" id="WP_076372601.1">
    <property type="nucleotide sequence ID" value="NZ_FTMG01000003.1"/>
</dbReference>
<dbReference type="OrthoDB" id="7782105at2"/>
<dbReference type="InterPro" id="IPR005545">
    <property type="entry name" value="YCII"/>
</dbReference>
<evidence type="ECO:0000313" key="5">
    <source>
        <dbReference type="Proteomes" id="UP000541583"/>
    </source>
</evidence>
<reference evidence="5 6" key="1">
    <citation type="submission" date="2020-08" db="EMBL/GenBank/DDBJ databases">
        <title>Genomic Encyclopedia of Type Strains, Phase IV (KMG-V): Genome sequencing to study the core and pangenomes of soil and plant-associated prokaryotes.</title>
        <authorList>
            <person name="Whitman W."/>
        </authorList>
    </citation>
    <scope>NUCLEOTIDE SEQUENCE [LARGE SCALE GENOMIC DNA]</scope>
    <source>
        <strain evidence="3 5">ANJLi2</strain>
        <strain evidence="4 6">MP601</strain>
    </source>
</reference>
<feature type="domain" description="YCII-related" evidence="2">
    <location>
        <begin position="20"/>
        <end position="107"/>
    </location>
</feature>
<comment type="similarity">
    <text evidence="1">Belongs to the YciI family.</text>
</comment>
<comment type="caution">
    <text evidence="4">The sequence shown here is derived from an EMBL/GenBank/DDBJ whole genome shotgun (WGS) entry which is preliminary data.</text>
</comment>
<protein>
    <recommendedName>
        <fullName evidence="2">YCII-related domain-containing protein</fullName>
    </recommendedName>
</protein>
<organism evidence="4 6">
    <name type="scientific">Mucilaginibacter lappiensis</name>
    <dbReference type="NCBI Taxonomy" id="354630"/>
    <lineage>
        <taxon>Bacteria</taxon>
        <taxon>Pseudomonadati</taxon>
        <taxon>Bacteroidota</taxon>
        <taxon>Sphingobacteriia</taxon>
        <taxon>Sphingobacteriales</taxon>
        <taxon>Sphingobacteriaceae</taxon>
        <taxon>Mucilaginibacter</taxon>
    </lineage>
</organism>
<dbReference type="AlphaFoldDB" id="A0A1N6VJC7"/>
<dbReference type="STRING" id="354630.SAMN05421821_103395"/>
<dbReference type="Proteomes" id="UP000541583">
    <property type="component" value="Unassembled WGS sequence"/>
</dbReference>
<dbReference type="InterPro" id="IPR011008">
    <property type="entry name" value="Dimeric_a/b-barrel"/>
</dbReference>
<evidence type="ECO:0000256" key="1">
    <source>
        <dbReference type="ARBA" id="ARBA00007689"/>
    </source>
</evidence>
<proteinExistence type="inferred from homology"/>
<dbReference type="Pfam" id="PF03795">
    <property type="entry name" value="YCII"/>
    <property type="match status" value="1"/>
</dbReference>
<name>A0A1N6VJC7_9SPHI</name>
<evidence type="ECO:0000313" key="4">
    <source>
        <dbReference type="EMBL" id="MBB6127249.1"/>
    </source>
</evidence>
<dbReference type="Gene3D" id="3.30.70.1060">
    <property type="entry name" value="Dimeric alpha+beta barrel"/>
    <property type="match status" value="1"/>
</dbReference>